<sequence>MEGLGSRKKPNFLSPIYRFASAINPESSEKMKMQQNINEKHYKERTNVVQEYVANWVYEAGVPFNAINSDSFKTMVEAIGQFGWHFNPPSQCWVDKKDKLRAMFTSNDWETCKWSKSVKGKTACSTVMSLSFWKGVNLCLRVFAPLVKVLRLVDRDRKPSMGFVYGELKQAKEEIKDVLKIIRIDEQAQTANGQGEKIDVLVASDASNAQEWIVEDGDEEEEPDELTMRELHEDDFESDDDVIEEVKFESDDDCVMEGYGIEDEDIENLDI</sequence>
<dbReference type="Proteomes" id="UP001280121">
    <property type="component" value="Unassembled WGS sequence"/>
</dbReference>
<comment type="caution">
    <text evidence="1">The sequence shown here is derived from an EMBL/GenBank/DDBJ whole genome shotgun (WGS) entry which is preliminary data.</text>
</comment>
<proteinExistence type="predicted"/>
<accession>A0AAE0CQG9</accession>
<name>A0AAE0CQG9_9ROSI</name>
<evidence type="ECO:0000313" key="1">
    <source>
        <dbReference type="EMBL" id="KAK2659712.1"/>
    </source>
</evidence>
<protein>
    <submittedName>
        <fullName evidence="1">Uncharacterized protein</fullName>
    </submittedName>
</protein>
<reference evidence="1" key="1">
    <citation type="journal article" date="2023" name="Plant J.">
        <title>Genome sequences and population genomics provide insights into the demographic history, inbreeding, and mutation load of two 'living fossil' tree species of Dipteronia.</title>
        <authorList>
            <person name="Feng Y."/>
            <person name="Comes H.P."/>
            <person name="Chen J."/>
            <person name="Zhu S."/>
            <person name="Lu R."/>
            <person name="Zhang X."/>
            <person name="Li P."/>
            <person name="Qiu J."/>
            <person name="Olsen K.M."/>
            <person name="Qiu Y."/>
        </authorList>
    </citation>
    <scope>NUCLEOTIDE SEQUENCE</scope>
    <source>
        <strain evidence="1">KIB01</strain>
    </source>
</reference>
<keyword evidence="2" id="KW-1185">Reference proteome</keyword>
<gene>
    <name evidence="1" type="ORF">Ddye_006245</name>
</gene>
<organism evidence="1 2">
    <name type="scientific">Dipteronia dyeriana</name>
    <dbReference type="NCBI Taxonomy" id="168575"/>
    <lineage>
        <taxon>Eukaryota</taxon>
        <taxon>Viridiplantae</taxon>
        <taxon>Streptophyta</taxon>
        <taxon>Embryophyta</taxon>
        <taxon>Tracheophyta</taxon>
        <taxon>Spermatophyta</taxon>
        <taxon>Magnoliopsida</taxon>
        <taxon>eudicotyledons</taxon>
        <taxon>Gunneridae</taxon>
        <taxon>Pentapetalae</taxon>
        <taxon>rosids</taxon>
        <taxon>malvids</taxon>
        <taxon>Sapindales</taxon>
        <taxon>Sapindaceae</taxon>
        <taxon>Hippocastanoideae</taxon>
        <taxon>Acereae</taxon>
        <taxon>Dipteronia</taxon>
    </lineage>
</organism>
<dbReference type="AlphaFoldDB" id="A0AAE0CQG9"/>
<evidence type="ECO:0000313" key="2">
    <source>
        <dbReference type="Proteomes" id="UP001280121"/>
    </source>
</evidence>
<dbReference type="EMBL" id="JANJYI010000002">
    <property type="protein sequence ID" value="KAK2659712.1"/>
    <property type="molecule type" value="Genomic_DNA"/>
</dbReference>